<dbReference type="Pfam" id="PF01151">
    <property type="entry name" value="ELO"/>
    <property type="match status" value="1"/>
</dbReference>
<keyword evidence="14" id="KW-0012">Acyltransferase</keyword>
<dbReference type="EC" id="2.3.1.-" evidence="12"/>
<name>A0AAN6JLE4_9BASI</name>
<comment type="subcellular location">
    <subcellularLocation>
        <location evidence="1">Membrane</location>
        <topology evidence="1">Multi-pass membrane protein</topology>
    </subcellularLocation>
</comment>
<sequence>MTDGVIFDTLASVFRTLWPGSQHQLNHLITWDPPHSPLSTFPAVALALASYLGIIFGLRAAIDNGIVKPPHPNSQRLRVVFVIHNVALSIGSALLLVAMLEEIVPIWKHQGFFPAICAASSYTPRMRTMYVINYLFKYVELLDTVFLVIKRKPLGFLHPYHHTATAFLCFTQLHGHTSVSWVVICLNLAVHFFMYMYYALMSLKIPCPWKRLVTTGQIVQFILDIGIIYFATYNYFVSTYAPYLPHFGKCAGEESAAVFGCIIISSYLVLFIQFYQKTYSKKTPAKVQRAAIAAAEKTYRTDGLATPADQEADYSSIDSKQAPHSTTR</sequence>
<comment type="catalytic activity">
    <reaction evidence="12">
        <text>an acyl-CoA + malonyl-CoA + H(+) = a 3-oxoacyl-CoA + CO2 + CoA</text>
        <dbReference type="Rhea" id="RHEA:50252"/>
        <dbReference type="ChEBI" id="CHEBI:15378"/>
        <dbReference type="ChEBI" id="CHEBI:16526"/>
        <dbReference type="ChEBI" id="CHEBI:57287"/>
        <dbReference type="ChEBI" id="CHEBI:57384"/>
        <dbReference type="ChEBI" id="CHEBI:58342"/>
        <dbReference type="ChEBI" id="CHEBI:90726"/>
    </reaction>
    <physiologicalReaction direction="left-to-right" evidence="12">
        <dbReference type="Rhea" id="RHEA:50253"/>
    </physiologicalReaction>
</comment>
<dbReference type="GO" id="GO:0005789">
    <property type="term" value="C:endoplasmic reticulum membrane"/>
    <property type="evidence" value="ECO:0007669"/>
    <property type="project" value="TreeGrafter"/>
</dbReference>
<evidence type="ECO:0000256" key="6">
    <source>
        <dbReference type="ARBA" id="ARBA00022832"/>
    </source>
</evidence>
<accession>A0AAN6JLE4</accession>
<evidence type="ECO:0000313" key="15">
    <source>
        <dbReference type="Proteomes" id="UP001176521"/>
    </source>
</evidence>
<feature type="transmembrane region" description="Helical" evidence="12">
    <location>
        <begin position="179"/>
        <end position="200"/>
    </location>
</feature>
<dbReference type="GO" id="GO:0042761">
    <property type="term" value="P:very long-chain fatty acid biosynthetic process"/>
    <property type="evidence" value="ECO:0007669"/>
    <property type="project" value="TreeGrafter"/>
</dbReference>
<keyword evidence="3 12" id="KW-0444">Lipid biosynthesis</keyword>
<keyword evidence="6 12" id="KW-0276">Fatty acid metabolism</keyword>
<feature type="compositionally biased region" description="Polar residues" evidence="13">
    <location>
        <begin position="316"/>
        <end position="328"/>
    </location>
</feature>
<feature type="region of interest" description="Disordered" evidence="13">
    <location>
        <begin position="303"/>
        <end position="328"/>
    </location>
</feature>
<feature type="transmembrane region" description="Helical" evidence="12">
    <location>
        <begin position="40"/>
        <end position="58"/>
    </location>
</feature>
<evidence type="ECO:0000256" key="2">
    <source>
        <dbReference type="ARBA" id="ARBA00007263"/>
    </source>
</evidence>
<dbReference type="EMBL" id="JAPDMQ010000157">
    <property type="protein sequence ID" value="KAK0532564.1"/>
    <property type="molecule type" value="Genomic_DNA"/>
</dbReference>
<comment type="catalytic activity">
    <reaction evidence="11">
        <text>a very-long-chain acyl-CoA + malonyl-CoA + H(+) = a very-long-chain 3-oxoacyl-CoA + CO2 + CoA</text>
        <dbReference type="Rhea" id="RHEA:32727"/>
        <dbReference type="ChEBI" id="CHEBI:15378"/>
        <dbReference type="ChEBI" id="CHEBI:16526"/>
        <dbReference type="ChEBI" id="CHEBI:57287"/>
        <dbReference type="ChEBI" id="CHEBI:57384"/>
        <dbReference type="ChEBI" id="CHEBI:90725"/>
        <dbReference type="ChEBI" id="CHEBI:90736"/>
        <dbReference type="EC" id="2.3.1.199"/>
    </reaction>
</comment>
<comment type="similarity">
    <text evidence="2 12">Belongs to the ELO family.</text>
</comment>
<dbReference type="Proteomes" id="UP001176521">
    <property type="component" value="Unassembled WGS sequence"/>
</dbReference>
<reference evidence="14" key="1">
    <citation type="journal article" date="2023" name="PhytoFront">
        <title>Draft Genome Resources of Seven Strains of Tilletia horrida, Causal Agent of Kernel Smut of Rice.</title>
        <authorList>
            <person name="Khanal S."/>
            <person name="Antony Babu S."/>
            <person name="Zhou X.G."/>
        </authorList>
    </citation>
    <scope>NUCLEOTIDE SEQUENCE</scope>
    <source>
        <strain evidence="14">TX3</strain>
    </source>
</reference>
<evidence type="ECO:0000256" key="9">
    <source>
        <dbReference type="ARBA" id="ARBA00023136"/>
    </source>
</evidence>
<keyword evidence="10 12" id="KW-0275">Fatty acid biosynthesis</keyword>
<dbReference type="GO" id="GO:0019367">
    <property type="term" value="P:fatty acid elongation, saturated fatty acid"/>
    <property type="evidence" value="ECO:0007669"/>
    <property type="project" value="TreeGrafter"/>
</dbReference>
<protein>
    <recommendedName>
        <fullName evidence="12">Elongation of fatty acids protein</fullName>
        <ecNumber evidence="12">2.3.1.-</ecNumber>
    </recommendedName>
</protein>
<evidence type="ECO:0000256" key="3">
    <source>
        <dbReference type="ARBA" id="ARBA00022516"/>
    </source>
</evidence>
<dbReference type="GO" id="GO:0034626">
    <property type="term" value="P:fatty acid elongation, polyunsaturated fatty acid"/>
    <property type="evidence" value="ECO:0007669"/>
    <property type="project" value="TreeGrafter"/>
</dbReference>
<dbReference type="GO" id="GO:0034625">
    <property type="term" value="P:fatty acid elongation, monounsaturated fatty acid"/>
    <property type="evidence" value="ECO:0007669"/>
    <property type="project" value="TreeGrafter"/>
</dbReference>
<feature type="transmembrane region" description="Helical" evidence="12">
    <location>
        <begin position="212"/>
        <end position="236"/>
    </location>
</feature>
<keyword evidence="15" id="KW-1185">Reference proteome</keyword>
<dbReference type="AlphaFoldDB" id="A0AAN6JLE4"/>
<evidence type="ECO:0000256" key="1">
    <source>
        <dbReference type="ARBA" id="ARBA00004141"/>
    </source>
</evidence>
<organism evidence="14 15">
    <name type="scientific">Tilletia horrida</name>
    <dbReference type="NCBI Taxonomy" id="155126"/>
    <lineage>
        <taxon>Eukaryota</taxon>
        <taxon>Fungi</taxon>
        <taxon>Dikarya</taxon>
        <taxon>Basidiomycota</taxon>
        <taxon>Ustilaginomycotina</taxon>
        <taxon>Exobasidiomycetes</taxon>
        <taxon>Tilletiales</taxon>
        <taxon>Tilletiaceae</taxon>
        <taxon>Tilletia</taxon>
    </lineage>
</organism>
<dbReference type="PANTHER" id="PTHR11157">
    <property type="entry name" value="FATTY ACID ACYL TRANSFERASE-RELATED"/>
    <property type="match status" value="1"/>
</dbReference>
<dbReference type="GO" id="GO:0030148">
    <property type="term" value="P:sphingolipid biosynthetic process"/>
    <property type="evidence" value="ECO:0007669"/>
    <property type="project" value="TreeGrafter"/>
</dbReference>
<evidence type="ECO:0000313" key="14">
    <source>
        <dbReference type="EMBL" id="KAK0532564.1"/>
    </source>
</evidence>
<evidence type="ECO:0000256" key="8">
    <source>
        <dbReference type="ARBA" id="ARBA00023098"/>
    </source>
</evidence>
<proteinExistence type="inferred from homology"/>
<evidence type="ECO:0000256" key="4">
    <source>
        <dbReference type="ARBA" id="ARBA00022679"/>
    </source>
</evidence>
<keyword evidence="8 12" id="KW-0443">Lipid metabolism</keyword>
<dbReference type="InterPro" id="IPR002076">
    <property type="entry name" value="ELO_fam"/>
</dbReference>
<feature type="transmembrane region" description="Helical" evidence="12">
    <location>
        <begin position="79"/>
        <end position="100"/>
    </location>
</feature>
<evidence type="ECO:0000256" key="7">
    <source>
        <dbReference type="ARBA" id="ARBA00022989"/>
    </source>
</evidence>
<dbReference type="PANTHER" id="PTHR11157:SF134">
    <property type="entry name" value="ELONGATION OF FATTY ACIDS PROTEIN 1-RELATED"/>
    <property type="match status" value="1"/>
</dbReference>
<keyword evidence="7 12" id="KW-1133">Transmembrane helix</keyword>
<feature type="transmembrane region" description="Helical" evidence="12">
    <location>
        <begin position="256"/>
        <end position="275"/>
    </location>
</feature>
<keyword evidence="4 12" id="KW-0808">Transferase</keyword>
<dbReference type="GO" id="GO:0009922">
    <property type="term" value="F:fatty acid elongase activity"/>
    <property type="evidence" value="ECO:0007669"/>
    <property type="project" value="UniProtKB-EC"/>
</dbReference>
<evidence type="ECO:0000256" key="10">
    <source>
        <dbReference type="ARBA" id="ARBA00023160"/>
    </source>
</evidence>
<comment type="caution">
    <text evidence="14">The sequence shown here is derived from an EMBL/GenBank/DDBJ whole genome shotgun (WGS) entry which is preliminary data.</text>
</comment>
<evidence type="ECO:0000256" key="13">
    <source>
        <dbReference type="SAM" id="MobiDB-lite"/>
    </source>
</evidence>
<evidence type="ECO:0000256" key="5">
    <source>
        <dbReference type="ARBA" id="ARBA00022692"/>
    </source>
</evidence>
<keyword evidence="9 12" id="KW-0472">Membrane</keyword>
<evidence type="ECO:0000256" key="11">
    <source>
        <dbReference type="ARBA" id="ARBA00047375"/>
    </source>
</evidence>
<evidence type="ECO:0000256" key="12">
    <source>
        <dbReference type="RuleBase" id="RU361115"/>
    </source>
</evidence>
<keyword evidence="5 12" id="KW-0812">Transmembrane</keyword>
<gene>
    <name evidence="14" type="primary">ELO2</name>
    <name evidence="14" type="ORF">OC842_003263</name>
</gene>